<protein>
    <recommendedName>
        <fullName evidence="4">PspC domain-containing protein</fullName>
    </recommendedName>
</protein>
<comment type="caution">
    <text evidence="2">The sequence shown here is derived from an EMBL/GenBank/DDBJ whole genome shotgun (WGS) entry which is preliminary data.</text>
</comment>
<dbReference type="AlphaFoldDB" id="A0A7Y9TFT8"/>
<keyword evidence="1" id="KW-0472">Membrane</keyword>
<organism evidence="2 3">
    <name type="scientific">Granulicella arctica</name>
    <dbReference type="NCBI Taxonomy" id="940613"/>
    <lineage>
        <taxon>Bacteria</taxon>
        <taxon>Pseudomonadati</taxon>
        <taxon>Acidobacteriota</taxon>
        <taxon>Terriglobia</taxon>
        <taxon>Terriglobales</taxon>
        <taxon>Acidobacteriaceae</taxon>
        <taxon>Granulicella</taxon>
    </lineage>
</organism>
<keyword evidence="1" id="KW-1133">Transmembrane helix</keyword>
<evidence type="ECO:0000313" key="2">
    <source>
        <dbReference type="EMBL" id="NYF77995.1"/>
    </source>
</evidence>
<gene>
    <name evidence="2" type="ORF">HDF17_000282</name>
</gene>
<evidence type="ECO:0008006" key="4">
    <source>
        <dbReference type="Google" id="ProtNLM"/>
    </source>
</evidence>
<reference evidence="2 3" key="1">
    <citation type="submission" date="2020-07" db="EMBL/GenBank/DDBJ databases">
        <title>Genomic Encyclopedia of Type Strains, Phase IV (KMG-V): Genome sequencing to study the core and pangenomes of soil and plant-associated prokaryotes.</title>
        <authorList>
            <person name="Whitman W."/>
        </authorList>
    </citation>
    <scope>NUCLEOTIDE SEQUENCE [LARGE SCALE GENOMIC DNA]</scope>
    <source>
        <strain evidence="2 3">X4EP2</strain>
    </source>
</reference>
<accession>A0A7Y9TFT8</accession>
<sequence length="78" mass="9298">MPEDSPQSQFEQEAHKHMWDFLFGYFFGRATGIWRIVRPLLWLFLIGVIVYGFIYAYVVFHAVSERSQDPHVHTHSTR</sequence>
<evidence type="ECO:0000256" key="1">
    <source>
        <dbReference type="SAM" id="Phobius"/>
    </source>
</evidence>
<dbReference type="Proteomes" id="UP000589520">
    <property type="component" value="Unassembled WGS sequence"/>
</dbReference>
<keyword evidence="3" id="KW-1185">Reference proteome</keyword>
<name>A0A7Y9TFT8_9BACT</name>
<proteinExistence type="predicted"/>
<feature type="transmembrane region" description="Helical" evidence="1">
    <location>
        <begin position="40"/>
        <end position="60"/>
    </location>
</feature>
<evidence type="ECO:0000313" key="3">
    <source>
        <dbReference type="Proteomes" id="UP000589520"/>
    </source>
</evidence>
<keyword evidence="1" id="KW-0812">Transmembrane</keyword>
<dbReference type="EMBL" id="JACCCW010000001">
    <property type="protein sequence ID" value="NYF77995.1"/>
    <property type="molecule type" value="Genomic_DNA"/>
</dbReference>